<feature type="transmembrane region" description="Helical" evidence="6">
    <location>
        <begin position="118"/>
        <end position="135"/>
    </location>
</feature>
<keyword evidence="2" id="KW-1003">Cell membrane</keyword>
<reference evidence="9" key="2">
    <citation type="submission" date="2021-11" db="EMBL/GenBank/DDBJ databases">
        <authorList>
            <consortium name="Genoscope - CEA"/>
            <person name="William W."/>
        </authorList>
    </citation>
    <scope>NUCLEOTIDE SEQUENCE</scope>
</reference>
<dbReference type="OrthoDB" id="76332at2759"/>
<accession>A0A7S4EDM3</accession>
<reference evidence="8" key="1">
    <citation type="submission" date="2021-01" db="EMBL/GenBank/DDBJ databases">
        <authorList>
            <person name="Corre E."/>
            <person name="Pelletier E."/>
            <person name="Niang G."/>
            <person name="Scheremetjew M."/>
            <person name="Finn R."/>
            <person name="Kale V."/>
            <person name="Holt S."/>
            <person name="Cochrane G."/>
            <person name="Meng A."/>
            <person name="Brown T."/>
            <person name="Cohen L."/>
        </authorList>
    </citation>
    <scope>NUCLEOTIDE SEQUENCE</scope>
    <source>
        <strain evidence="8">CCMP1756</strain>
    </source>
</reference>
<dbReference type="SUPFAM" id="SSF55021">
    <property type="entry name" value="ACT-like"/>
    <property type="match status" value="2"/>
</dbReference>
<proteinExistence type="predicted"/>
<sequence length="475" mass="48703">MMLAARAAQRGAPVIFAARAASTTRSLRCPTVQRLAVIAVPTRRGLATTSANNLVPAALRGLDYVGTVAFAASGTMVAGHAGMDILGCTMVGTITSLGGGTIRDLLLGRTPVFWFKEIEYLLLCVGTALMAFYAHDKLEGPVAEEALWWGDTLGIGAFSVVGAQAAASVGMGPLVVPICGMFTATCGGLVRDVLCRRPPKLLYSAAQDSPAAAGTLYAPAALSGASAYAFLHFVGAGAPLAIALGCATTVGVRTYGYARNVKLPTYSDVPAGPAPRLAANDAHLVVTAWGPDATGHVATLARVLADARANISASKIATIGDDIVVMLVVSAPRGARAGLVSAATTAGRERGLKVDCRDVTPSHGTPPAAKVAGRVALQGPDSPGLVSNVAALLSKHGLNISSLDTRVVGVAPEGLQRRVTEAARSLDARDAATDLFCLEAIVTAPEKPDAAALKRDVAALRKRCRLDVLDVVMEE</sequence>
<dbReference type="PROSITE" id="PS51671">
    <property type="entry name" value="ACT"/>
    <property type="match status" value="1"/>
</dbReference>
<keyword evidence="5 6" id="KW-0472">Membrane</keyword>
<dbReference type="PANTHER" id="PTHR30506">
    <property type="entry name" value="INNER MEMBRANE PROTEIN"/>
    <property type="match status" value="1"/>
</dbReference>
<evidence type="ECO:0000256" key="4">
    <source>
        <dbReference type="ARBA" id="ARBA00022989"/>
    </source>
</evidence>
<keyword evidence="3 6" id="KW-0812">Transmembrane</keyword>
<dbReference type="EMBL" id="CAKKNE010000001">
    <property type="protein sequence ID" value="CAH0366087.1"/>
    <property type="molecule type" value="Genomic_DNA"/>
</dbReference>
<gene>
    <name evidence="8" type="ORF">PCAL00307_LOCUS22204</name>
    <name evidence="9" type="ORF">PECAL_1P25600</name>
</gene>
<feature type="transmembrane region" description="Helical" evidence="6">
    <location>
        <begin position="147"/>
        <end position="167"/>
    </location>
</feature>
<dbReference type="Pfam" id="PF03458">
    <property type="entry name" value="Gly_transporter"/>
    <property type="match status" value="2"/>
</dbReference>
<evidence type="ECO:0000259" key="7">
    <source>
        <dbReference type="PROSITE" id="PS51671"/>
    </source>
</evidence>
<evidence type="ECO:0000256" key="1">
    <source>
        <dbReference type="ARBA" id="ARBA00004651"/>
    </source>
</evidence>
<feature type="domain" description="ACT" evidence="7">
    <location>
        <begin position="374"/>
        <end position="473"/>
    </location>
</feature>
<keyword evidence="4 6" id="KW-1133">Transmembrane helix</keyword>
<evidence type="ECO:0000256" key="6">
    <source>
        <dbReference type="SAM" id="Phobius"/>
    </source>
</evidence>
<evidence type="ECO:0000313" key="9">
    <source>
        <dbReference type="EMBL" id="CAH0366087.1"/>
    </source>
</evidence>
<dbReference type="EMBL" id="HBIW01025741">
    <property type="protein sequence ID" value="CAE0706753.1"/>
    <property type="molecule type" value="Transcribed_RNA"/>
</dbReference>
<feature type="transmembrane region" description="Helical" evidence="6">
    <location>
        <begin position="229"/>
        <end position="252"/>
    </location>
</feature>
<dbReference type="InterPro" id="IPR045865">
    <property type="entry name" value="ACT-like_dom_sf"/>
</dbReference>
<evidence type="ECO:0000256" key="3">
    <source>
        <dbReference type="ARBA" id="ARBA00022692"/>
    </source>
</evidence>
<dbReference type="PANTHER" id="PTHR30506:SF3">
    <property type="entry name" value="UPF0126 INNER MEMBRANE PROTEIN YADS-RELATED"/>
    <property type="match status" value="1"/>
</dbReference>
<dbReference type="Proteomes" id="UP000789595">
    <property type="component" value="Unassembled WGS sequence"/>
</dbReference>
<dbReference type="AlphaFoldDB" id="A0A7S4EDM3"/>
<dbReference type="Gene3D" id="3.30.70.260">
    <property type="match status" value="2"/>
</dbReference>
<name>A0A7S4EDM3_9STRA</name>
<dbReference type="Pfam" id="PF13740">
    <property type="entry name" value="ACT_6"/>
    <property type="match status" value="1"/>
</dbReference>
<evidence type="ECO:0000313" key="10">
    <source>
        <dbReference type="Proteomes" id="UP000789595"/>
    </source>
</evidence>
<evidence type="ECO:0000313" key="8">
    <source>
        <dbReference type="EMBL" id="CAE0706753.1"/>
    </source>
</evidence>
<comment type="subcellular location">
    <subcellularLocation>
        <location evidence="1">Cell membrane</location>
        <topology evidence="1">Multi-pass membrane protein</topology>
    </subcellularLocation>
</comment>
<dbReference type="InterPro" id="IPR005115">
    <property type="entry name" value="Gly_transporter"/>
</dbReference>
<evidence type="ECO:0000256" key="5">
    <source>
        <dbReference type="ARBA" id="ARBA00023136"/>
    </source>
</evidence>
<organism evidence="8">
    <name type="scientific">Pelagomonas calceolata</name>
    <dbReference type="NCBI Taxonomy" id="35677"/>
    <lineage>
        <taxon>Eukaryota</taxon>
        <taxon>Sar</taxon>
        <taxon>Stramenopiles</taxon>
        <taxon>Ochrophyta</taxon>
        <taxon>Pelagophyceae</taxon>
        <taxon>Pelagomonadales</taxon>
        <taxon>Pelagomonadaceae</taxon>
        <taxon>Pelagomonas</taxon>
    </lineage>
</organism>
<protein>
    <recommendedName>
        <fullName evidence="7">ACT domain-containing protein</fullName>
    </recommendedName>
</protein>
<keyword evidence="10" id="KW-1185">Reference proteome</keyword>
<dbReference type="InterPro" id="IPR002912">
    <property type="entry name" value="ACT_dom"/>
</dbReference>
<evidence type="ECO:0000256" key="2">
    <source>
        <dbReference type="ARBA" id="ARBA00022475"/>
    </source>
</evidence>
<dbReference type="GO" id="GO:0005886">
    <property type="term" value="C:plasma membrane"/>
    <property type="evidence" value="ECO:0007669"/>
    <property type="project" value="UniProtKB-SubCell"/>
</dbReference>